<comment type="similarity">
    <text evidence="8 9">Belongs to the TRAP transporter small permease family.</text>
</comment>
<reference evidence="11 12" key="1">
    <citation type="submission" date="2020-08" db="EMBL/GenBank/DDBJ databases">
        <title>Genomic Encyclopedia of Type Strains, Phase IV (KMG-IV): sequencing the most valuable type-strain genomes for metagenomic binning, comparative biology and taxonomic classification.</title>
        <authorList>
            <person name="Goeker M."/>
        </authorList>
    </citation>
    <scope>NUCLEOTIDE SEQUENCE [LARGE SCALE GENOMIC DNA]</scope>
    <source>
        <strain evidence="11 12">DSM 25024</strain>
    </source>
</reference>
<evidence type="ECO:0000313" key="11">
    <source>
        <dbReference type="EMBL" id="MBB3937963.1"/>
    </source>
</evidence>
<comment type="function">
    <text evidence="9">Part of the tripartite ATP-independent periplasmic (TRAP) transport system.</text>
</comment>
<keyword evidence="3" id="KW-1003">Cell membrane</keyword>
<keyword evidence="2 9" id="KW-0813">Transport</keyword>
<dbReference type="PANTHER" id="PTHR35011:SF2">
    <property type="entry name" value="2,3-DIKETO-L-GULONATE TRAP TRANSPORTER SMALL PERMEASE PROTEIN YIAM"/>
    <property type="match status" value="1"/>
</dbReference>
<feature type="transmembrane region" description="Helical" evidence="9">
    <location>
        <begin position="133"/>
        <end position="155"/>
    </location>
</feature>
<dbReference type="GO" id="GO:0005886">
    <property type="term" value="C:plasma membrane"/>
    <property type="evidence" value="ECO:0007669"/>
    <property type="project" value="UniProtKB-SubCell"/>
</dbReference>
<dbReference type="InterPro" id="IPR007387">
    <property type="entry name" value="TRAP_DctQ"/>
</dbReference>
<proteinExistence type="inferred from homology"/>
<evidence type="ECO:0000313" key="12">
    <source>
        <dbReference type="Proteomes" id="UP000531216"/>
    </source>
</evidence>
<comment type="subcellular location">
    <subcellularLocation>
        <location evidence="1 9">Cell inner membrane</location>
        <topology evidence="1 9">Multi-pass membrane protein</topology>
    </subcellularLocation>
</comment>
<evidence type="ECO:0000256" key="7">
    <source>
        <dbReference type="ARBA" id="ARBA00023136"/>
    </source>
</evidence>
<evidence type="ECO:0000256" key="4">
    <source>
        <dbReference type="ARBA" id="ARBA00022519"/>
    </source>
</evidence>
<protein>
    <recommendedName>
        <fullName evidence="9">TRAP transporter small permease protein</fullName>
    </recommendedName>
</protein>
<feature type="transmembrane region" description="Helical" evidence="9">
    <location>
        <begin position="93"/>
        <end position="113"/>
    </location>
</feature>
<name>A0A7W6BZC1_9HYPH</name>
<feature type="domain" description="Tripartite ATP-independent periplasmic transporters DctQ component" evidence="10">
    <location>
        <begin position="23"/>
        <end position="158"/>
    </location>
</feature>
<dbReference type="GO" id="GO:0015740">
    <property type="term" value="P:C4-dicarboxylate transport"/>
    <property type="evidence" value="ECO:0007669"/>
    <property type="project" value="TreeGrafter"/>
</dbReference>
<keyword evidence="6 9" id="KW-1133">Transmembrane helix</keyword>
<gene>
    <name evidence="11" type="ORF">GGR05_004133</name>
</gene>
<evidence type="ECO:0000256" key="3">
    <source>
        <dbReference type="ARBA" id="ARBA00022475"/>
    </source>
</evidence>
<feature type="transmembrane region" description="Helical" evidence="9">
    <location>
        <begin position="12"/>
        <end position="33"/>
    </location>
</feature>
<keyword evidence="4 9" id="KW-0997">Cell inner membrane</keyword>
<dbReference type="Proteomes" id="UP000531216">
    <property type="component" value="Unassembled WGS sequence"/>
</dbReference>
<evidence type="ECO:0000256" key="8">
    <source>
        <dbReference type="ARBA" id="ARBA00038436"/>
    </source>
</evidence>
<comment type="subunit">
    <text evidence="9">The complex comprises the extracytoplasmic solute receptor protein and the two transmembrane proteins.</text>
</comment>
<keyword evidence="5 9" id="KW-0812">Transmembrane</keyword>
<evidence type="ECO:0000256" key="9">
    <source>
        <dbReference type="RuleBase" id="RU369079"/>
    </source>
</evidence>
<dbReference type="InterPro" id="IPR055348">
    <property type="entry name" value="DctQ"/>
</dbReference>
<comment type="caution">
    <text evidence="11">The sequence shown here is derived from an EMBL/GenBank/DDBJ whole genome shotgun (WGS) entry which is preliminary data.</text>
</comment>
<dbReference type="PANTHER" id="PTHR35011">
    <property type="entry name" value="2,3-DIKETO-L-GULONATE TRAP TRANSPORTER SMALL PERMEASE PROTEIN YIAM"/>
    <property type="match status" value="1"/>
</dbReference>
<evidence type="ECO:0000256" key="2">
    <source>
        <dbReference type="ARBA" id="ARBA00022448"/>
    </source>
</evidence>
<dbReference type="OrthoDB" id="4964541at2"/>
<sequence>MHKAIDVLFKLFEGLMVACLAGMVVMVFGNAVLRKLSDYGVVLFGGGITVSEEVSRIFFVWLTFVGAVVVARDGAHMGVETFVARFGPGGRKILMLATNVLIVVCCAVFFWGTWRQTPIHSGNYAPITGISMIWVYGVGFVASVGMGLVAAAQALRIATGRISEAEVRKFAGEFEDDLAETPKGRAE</sequence>
<dbReference type="AlphaFoldDB" id="A0A7W6BZC1"/>
<dbReference type="RefSeq" id="WP_090965878.1">
    <property type="nucleotide sequence ID" value="NZ_FOOA01000022.1"/>
</dbReference>
<organism evidence="11 12">
    <name type="scientific">Aureimonas phyllosphaerae</name>
    <dbReference type="NCBI Taxonomy" id="1166078"/>
    <lineage>
        <taxon>Bacteria</taxon>
        <taxon>Pseudomonadati</taxon>
        <taxon>Pseudomonadota</taxon>
        <taxon>Alphaproteobacteria</taxon>
        <taxon>Hyphomicrobiales</taxon>
        <taxon>Aurantimonadaceae</taxon>
        <taxon>Aureimonas</taxon>
    </lineage>
</organism>
<dbReference type="Pfam" id="PF04290">
    <property type="entry name" value="DctQ"/>
    <property type="match status" value="1"/>
</dbReference>
<evidence type="ECO:0000256" key="1">
    <source>
        <dbReference type="ARBA" id="ARBA00004429"/>
    </source>
</evidence>
<accession>A0A7W6BZC1</accession>
<dbReference type="EMBL" id="JACIDO010000014">
    <property type="protein sequence ID" value="MBB3937963.1"/>
    <property type="molecule type" value="Genomic_DNA"/>
</dbReference>
<evidence type="ECO:0000256" key="5">
    <source>
        <dbReference type="ARBA" id="ARBA00022692"/>
    </source>
</evidence>
<dbReference type="GO" id="GO:0022857">
    <property type="term" value="F:transmembrane transporter activity"/>
    <property type="evidence" value="ECO:0007669"/>
    <property type="project" value="UniProtKB-UniRule"/>
</dbReference>
<evidence type="ECO:0000256" key="6">
    <source>
        <dbReference type="ARBA" id="ARBA00022989"/>
    </source>
</evidence>
<feature type="transmembrane region" description="Helical" evidence="9">
    <location>
        <begin position="53"/>
        <end position="72"/>
    </location>
</feature>
<evidence type="ECO:0000259" key="10">
    <source>
        <dbReference type="Pfam" id="PF04290"/>
    </source>
</evidence>
<keyword evidence="12" id="KW-1185">Reference proteome</keyword>
<keyword evidence="7 9" id="KW-0472">Membrane</keyword>